<keyword evidence="3 10" id="KW-0808">Transferase</keyword>
<evidence type="ECO:0000256" key="2">
    <source>
        <dbReference type="ARBA" id="ARBA00022516"/>
    </source>
</evidence>
<comment type="subcellular location">
    <subcellularLocation>
        <location evidence="1">Membrane</location>
        <topology evidence="1">Multi-pass membrane protein</topology>
    </subcellularLocation>
</comment>
<dbReference type="PANTHER" id="PTHR11157:SF69">
    <property type="entry name" value="ELONGATION OF VERY LONG CHAIN FATTY ACIDS PROTEIN 7"/>
    <property type="match status" value="1"/>
</dbReference>
<keyword evidence="4 10" id="KW-0812">Transmembrane</keyword>
<feature type="transmembrane region" description="Helical" evidence="10">
    <location>
        <begin position="194"/>
        <end position="214"/>
    </location>
</feature>
<evidence type="ECO:0000256" key="4">
    <source>
        <dbReference type="ARBA" id="ARBA00022692"/>
    </source>
</evidence>
<protein>
    <recommendedName>
        <fullName evidence="10">Elongation of very long chain fatty acids protein</fullName>
        <ecNumber evidence="10">2.3.1.199</ecNumber>
    </recommendedName>
    <alternativeName>
        <fullName evidence="10">Very-long-chain 3-oxoacyl-CoA synthase</fullName>
    </alternativeName>
</protein>
<dbReference type="InterPro" id="IPR002076">
    <property type="entry name" value="ELO_fam"/>
</dbReference>
<keyword evidence="7 10" id="KW-0443">Lipid metabolism</keyword>
<evidence type="ECO:0000256" key="3">
    <source>
        <dbReference type="ARBA" id="ARBA00022679"/>
    </source>
</evidence>
<feature type="transmembrane region" description="Helical" evidence="10">
    <location>
        <begin position="16"/>
        <end position="36"/>
    </location>
</feature>
<evidence type="ECO:0000256" key="1">
    <source>
        <dbReference type="ARBA" id="ARBA00004141"/>
    </source>
</evidence>
<keyword evidence="5 10" id="KW-0276">Fatty acid metabolism</keyword>
<keyword evidence="9 10" id="KW-0275">Fatty acid biosynthesis</keyword>
<evidence type="ECO:0000313" key="11">
    <source>
        <dbReference type="EMBL" id="CAA9996476.1"/>
    </source>
</evidence>
<dbReference type="EMBL" id="CADCXU010004661">
    <property type="protein sequence ID" value="CAA9996476.1"/>
    <property type="molecule type" value="Genomic_DNA"/>
</dbReference>
<accession>A0A6H5G405</accession>
<dbReference type="GO" id="GO:0030148">
    <property type="term" value="P:sphingolipid biosynthetic process"/>
    <property type="evidence" value="ECO:0007669"/>
    <property type="project" value="TreeGrafter"/>
</dbReference>
<evidence type="ECO:0000256" key="10">
    <source>
        <dbReference type="RuleBase" id="RU361115"/>
    </source>
</evidence>
<evidence type="ECO:0000256" key="8">
    <source>
        <dbReference type="ARBA" id="ARBA00023136"/>
    </source>
</evidence>
<feature type="transmembrane region" description="Helical" evidence="10">
    <location>
        <begin position="56"/>
        <end position="83"/>
    </location>
</feature>
<feature type="transmembrane region" description="Helical" evidence="10">
    <location>
        <begin position="104"/>
        <end position="126"/>
    </location>
</feature>
<evidence type="ECO:0000256" key="7">
    <source>
        <dbReference type="ARBA" id="ARBA00023098"/>
    </source>
</evidence>
<dbReference type="AlphaFoldDB" id="A0A6H5G405"/>
<gene>
    <name evidence="11" type="ORF">NTEN_LOCUS2988</name>
</gene>
<keyword evidence="8 10" id="KW-0472">Membrane</keyword>
<organism evidence="11 12">
    <name type="scientific">Nesidiocoris tenuis</name>
    <dbReference type="NCBI Taxonomy" id="355587"/>
    <lineage>
        <taxon>Eukaryota</taxon>
        <taxon>Metazoa</taxon>
        <taxon>Ecdysozoa</taxon>
        <taxon>Arthropoda</taxon>
        <taxon>Hexapoda</taxon>
        <taxon>Insecta</taxon>
        <taxon>Pterygota</taxon>
        <taxon>Neoptera</taxon>
        <taxon>Paraneoptera</taxon>
        <taxon>Hemiptera</taxon>
        <taxon>Heteroptera</taxon>
        <taxon>Panheteroptera</taxon>
        <taxon>Cimicomorpha</taxon>
        <taxon>Miridae</taxon>
        <taxon>Dicyphina</taxon>
        <taxon>Nesidiocoris</taxon>
    </lineage>
</organism>
<dbReference type="InterPro" id="IPR030457">
    <property type="entry name" value="ELO_CS"/>
</dbReference>
<comment type="similarity">
    <text evidence="10">Belongs to the ELO family.</text>
</comment>
<keyword evidence="6 10" id="KW-1133">Transmembrane helix</keyword>
<feature type="transmembrane region" description="Helical" evidence="10">
    <location>
        <begin position="171"/>
        <end position="188"/>
    </location>
</feature>
<dbReference type="Proteomes" id="UP000479000">
    <property type="component" value="Unassembled WGS sequence"/>
</dbReference>
<keyword evidence="2 10" id="KW-0444">Lipid biosynthesis</keyword>
<dbReference type="PANTHER" id="PTHR11157">
    <property type="entry name" value="FATTY ACID ACYL TRANSFERASE-RELATED"/>
    <property type="match status" value="1"/>
</dbReference>
<keyword evidence="12" id="KW-1185">Reference proteome</keyword>
<dbReference type="GO" id="GO:0034625">
    <property type="term" value="P:fatty acid elongation, monounsaturated fatty acid"/>
    <property type="evidence" value="ECO:0007669"/>
    <property type="project" value="TreeGrafter"/>
</dbReference>
<dbReference type="GO" id="GO:0009922">
    <property type="term" value="F:fatty acid elongase activity"/>
    <property type="evidence" value="ECO:0007669"/>
    <property type="project" value="UniProtKB-EC"/>
</dbReference>
<dbReference type="GO" id="GO:0042761">
    <property type="term" value="P:very long-chain fatty acid biosynthetic process"/>
    <property type="evidence" value="ECO:0007669"/>
    <property type="project" value="TreeGrafter"/>
</dbReference>
<dbReference type="GO" id="GO:0019367">
    <property type="term" value="P:fatty acid elongation, saturated fatty acid"/>
    <property type="evidence" value="ECO:0007669"/>
    <property type="project" value="TreeGrafter"/>
</dbReference>
<dbReference type="GO" id="GO:0034626">
    <property type="term" value="P:fatty acid elongation, polyunsaturated fatty acid"/>
    <property type="evidence" value="ECO:0007669"/>
    <property type="project" value="TreeGrafter"/>
</dbReference>
<evidence type="ECO:0000256" key="6">
    <source>
        <dbReference type="ARBA" id="ARBA00022989"/>
    </source>
</evidence>
<evidence type="ECO:0000313" key="12">
    <source>
        <dbReference type="Proteomes" id="UP000479000"/>
    </source>
</evidence>
<reference evidence="11 12" key="1">
    <citation type="submission" date="2020-02" db="EMBL/GenBank/DDBJ databases">
        <authorList>
            <person name="Ferguson B K."/>
        </authorList>
    </citation>
    <scope>NUCLEOTIDE SEQUENCE [LARGE SCALE GENOMIC DNA]</scope>
</reference>
<dbReference type="OrthoDB" id="434092at2759"/>
<dbReference type="EC" id="2.3.1.199" evidence="10"/>
<evidence type="ECO:0000256" key="5">
    <source>
        <dbReference type="ARBA" id="ARBA00022832"/>
    </source>
</evidence>
<sequence length="232" mass="27272">MRENEFSFADPRIKHYPLVGSPVPIITIVILYNYFINNWGPAFMKDRPPFQLRRPMIIYNAVQVVVNAWIVYMIIYLCYAYYMMKILDLTDTVFMVLRKKDRQISFLHTYHHMGMCLAGWIGTALIGGGTHLVLFGSLNCLVHTIMYGYYLLAIVRPEYTSAKGKRRITELQLTQFTIFFFHGLYTLLNPNCKFPTWSLAMLLPQDVFMFVLFWDFYVKAYLKPNTPPKKND</sequence>
<evidence type="ECO:0000256" key="9">
    <source>
        <dbReference type="ARBA" id="ARBA00023160"/>
    </source>
</evidence>
<name>A0A6H5G405_9HEMI</name>
<dbReference type="GO" id="GO:0005789">
    <property type="term" value="C:endoplasmic reticulum membrane"/>
    <property type="evidence" value="ECO:0007669"/>
    <property type="project" value="TreeGrafter"/>
</dbReference>
<dbReference type="PROSITE" id="PS01188">
    <property type="entry name" value="ELO"/>
    <property type="match status" value="1"/>
</dbReference>
<feature type="transmembrane region" description="Helical" evidence="10">
    <location>
        <begin position="132"/>
        <end position="150"/>
    </location>
</feature>
<proteinExistence type="inferred from homology"/>
<comment type="catalytic activity">
    <reaction evidence="10">
        <text>a very-long-chain acyl-CoA + malonyl-CoA + H(+) = a very-long-chain 3-oxoacyl-CoA + CO2 + CoA</text>
        <dbReference type="Rhea" id="RHEA:32727"/>
        <dbReference type="ChEBI" id="CHEBI:15378"/>
        <dbReference type="ChEBI" id="CHEBI:16526"/>
        <dbReference type="ChEBI" id="CHEBI:57287"/>
        <dbReference type="ChEBI" id="CHEBI:57384"/>
        <dbReference type="ChEBI" id="CHEBI:90725"/>
        <dbReference type="ChEBI" id="CHEBI:90736"/>
        <dbReference type="EC" id="2.3.1.199"/>
    </reaction>
</comment>
<dbReference type="Pfam" id="PF01151">
    <property type="entry name" value="ELO"/>
    <property type="match status" value="2"/>
</dbReference>